<reference evidence="7" key="2">
    <citation type="submission" date="2025-08" db="UniProtKB">
        <authorList>
            <consortium name="Ensembl"/>
        </authorList>
    </citation>
    <scope>IDENTIFICATION</scope>
</reference>
<reference evidence="7 8" key="1">
    <citation type="submission" date="2018-03" db="EMBL/GenBank/DDBJ databases">
        <title>Finding Nemo's genes: A chromosome-scale reference assembly of the genome of the orange clownfish Amphiprion percula.</title>
        <authorList>
            <person name="Lehmann R."/>
        </authorList>
    </citation>
    <scope>NUCLEOTIDE SEQUENCE</scope>
</reference>
<keyword evidence="5" id="KW-0732">Signal</keyword>
<evidence type="ECO:0000256" key="5">
    <source>
        <dbReference type="SAM" id="SignalP"/>
    </source>
</evidence>
<keyword evidence="8" id="KW-1185">Reference proteome</keyword>
<sequence>MDPGSLSVSVCLVMACLLGAAPLSSGDNTSCPCPRIPPLKLSEPPPEGCYQIEERYRYQCVEGYVRKAGTSALTRCRGDDHGHLRWITPSLECIPDPNRPIPPTTPPPPTPTPNITATTATPTSRQTTWNTSVSVSEDGGTNSVEPTTHGEEDYGTPTPEKDKPMQNSTFSPRTASSSTTSPPGANKAATPTRLQTTVAASTFSSVTGQRDSMDGCGKINSVTQTVVKSQTTISTISPSTDNSSTISPPGALKGEFAQAMGISASLVIICAVIGISFLLYRRRSKTTIPLQRQEELRPINCAPAVPEAV</sequence>
<dbReference type="PANTHER" id="PTHR15060:SF0">
    <property type="entry name" value="INTERLEUKIN-15 RECEPTOR SUBUNIT ALPHA"/>
    <property type="match status" value="1"/>
</dbReference>
<evidence type="ECO:0000256" key="3">
    <source>
        <dbReference type="SAM" id="MobiDB-lite"/>
    </source>
</evidence>
<reference evidence="7" key="3">
    <citation type="submission" date="2025-09" db="UniProtKB">
        <authorList>
            <consortium name="Ensembl"/>
        </authorList>
    </citation>
    <scope>IDENTIFICATION</scope>
</reference>
<accession>A0A3P8U0U3</accession>
<evidence type="ECO:0000256" key="1">
    <source>
        <dbReference type="ARBA" id="ARBA00023157"/>
    </source>
</evidence>
<evidence type="ECO:0000256" key="4">
    <source>
        <dbReference type="SAM" id="Phobius"/>
    </source>
</evidence>
<protein>
    <recommendedName>
        <fullName evidence="6">Sushi domain-containing protein</fullName>
    </recommendedName>
</protein>
<keyword evidence="1" id="KW-1015">Disulfide bond</keyword>
<feature type="compositionally biased region" description="Pro residues" evidence="3">
    <location>
        <begin position="97"/>
        <end position="112"/>
    </location>
</feature>
<feature type="region of interest" description="Disordered" evidence="3">
    <location>
        <begin position="92"/>
        <end position="193"/>
    </location>
</feature>
<comment type="caution">
    <text evidence="2">Lacks conserved residue(s) required for the propagation of feature annotation.</text>
</comment>
<keyword evidence="4" id="KW-1133">Transmembrane helix</keyword>
<dbReference type="Ensembl" id="ENSAPET00000032994.1">
    <property type="protein sequence ID" value="ENSAPEP00000032140.1"/>
    <property type="gene ID" value="ENSAPEG00000022821.1"/>
</dbReference>
<feature type="compositionally biased region" description="Low complexity" evidence="3">
    <location>
        <begin position="168"/>
        <end position="183"/>
    </location>
</feature>
<evidence type="ECO:0000313" key="8">
    <source>
        <dbReference type="Proteomes" id="UP000265080"/>
    </source>
</evidence>
<dbReference type="Gene3D" id="2.20.28.230">
    <property type="match status" value="1"/>
</dbReference>
<feature type="compositionally biased region" description="Low complexity" evidence="3">
    <location>
        <begin position="113"/>
        <end position="128"/>
    </location>
</feature>
<dbReference type="SUPFAM" id="SSF57535">
    <property type="entry name" value="Complement control module/SCR domain"/>
    <property type="match status" value="1"/>
</dbReference>
<evidence type="ECO:0000313" key="7">
    <source>
        <dbReference type="Ensembl" id="ENSAPEP00000032140.1"/>
    </source>
</evidence>
<dbReference type="GO" id="GO:0042010">
    <property type="term" value="F:interleukin-15 receptor activity"/>
    <property type="evidence" value="ECO:0007669"/>
    <property type="project" value="InterPro"/>
</dbReference>
<feature type="domain" description="Sushi" evidence="6">
    <location>
        <begin position="29"/>
        <end position="95"/>
    </location>
</feature>
<feature type="chain" id="PRO_5017967179" description="Sushi domain-containing protein" evidence="5">
    <location>
        <begin position="27"/>
        <end position="309"/>
    </location>
</feature>
<dbReference type="PROSITE" id="PS50923">
    <property type="entry name" value="SUSHI"/>
    <property type="match status" value="1"/>
</dbReference>
<dbReference type="InterPro" id="IPR042372">
    <property type="entry name" value="IL15RA"/>
</dbReference>
<evidence type="ECO:0000256" key="2">
    <source>
        <dbReference type="PROSITE-ProRule" id="PRU00302"/>
    </source>
</evidence>
<feature type="signal peptide" evidence="5">
    <location>
        <begin position="1"/>
        <end position="26"/>
    </location>
</feature>
<organism evidence="7 8">
    <name type="scientific">Amphiprion percula</name>
    <name type="common">Orange clownfish</name>
    <name type="synonym">Lutjanus percula</name>
    <dbReference type="NCBI Taxonomy" id="161767"/>
    <lineage>
        <taxon>Eukaryota</taxon>
        <taxon>Metazoa</taxon>
        <taxon>Chordata</taxon>
        <taxon>Craniata</taxon>
        <taxon>Vertebrata</taxon>
        <taxon>Euteleostomi</taxon>
        <taxon>Actinopterygii</taxon>
        <taxon>Neopterygii</taxon>
        <taxon>Teleostei</taxon>
        <taxon>Neoteleostei</taxon>
        <taxon>Acanthomorphata</taxon>
        <taxon>Ovalentaria</taxon>
        <taxon>Pomacentridae</taxon>
        <taxon>Amphiprion</taxon>
    </lineage>
</organism>
<feature type="compositionally biased region" description="Polar residues" evidence="3">
    <location>
        <begin position="129"/>
        <end position="146"/>
    </location>
</feature>
<keyword evidence="4" id="KW-0812">Transmembrane</keyword>
<dbReference type="Proteomes" id="UP000265080">
    <property type="component" value="Chromosome 21"/>
</dbReference>
<proteinExistence type="predicted"/>
<dbReference type="InterPro" id="IPR000436">
    <property type="entry name" value="Sushi_SCR_CCP_dom"/>
</dbReference>
<dbReference type="GeneTree" id="ENSGT01030000234868"/>
<evidence type="ECO:0000259" key="6">
    <source>
        <dbReference type="PROSITE" id="PS50923"/>
    </source>
</evidence>
<dbReference type="OMA" id="PINCAPA"/>
<dbReference type="PANTHER" id="PTHR15060">
    <property type="entry name" value="INTERLEUKIN-15 RECEPTOR SUBUNIT ALPHA"/>
    <property type="match status" value="1"/>
</dbReference>
<keyword evidence="4" id="KW-0472">Membrane</keyword>
<dbReference type="AlphaFoldDB" id="A0A3P8U0U3"/>
<dbReference type="InterPro" id="IPR035976">
    <property type="entry name" value="Sushi/SCR/CCP_sf"/>
</dbReference>
<feature type="transmembrane region" description="Helical" evidence="4">
    <location>
        <begin position="256"/>
        <end position="280"/>
    </location>
</feature>
<name>A0A3P8U0U3_AMPPE</name>
<keyword evidence="2" id="KW-0768">Sushi</keyword>